<proteinExistence type="predicted"/>
<name>A0A4U6XQA6_9PEZI</name>
<evidence type="ECO:0000313" key="5">
    <source>
        <dbReference type="Proteomes" id="UP000310108"/>
    </source>
</evidence>
<comment type="caution">
    <text evidence="4">The sequence shown here is derived from an EMBL/GenBank/DDBJ whole genome shotgun (WGS) entry which is preliminary data.</text>
</comment>
<organism evidence="4 5">
    <name type="scientific">Colletotrichum tanaceti</name>
    <dbReference type="NCBI Taxonomy" id="1306861"/>
    <lineage>
        <taxon>Eukaryota</taxon>
        <taxon>Fungi</taxon>
        <taxon>Dikarya</taxon>
        <taxon>Ascomycota</taxon>
        <taxon>Pezizomycotina</taxon>
        <taxon>Sordariomycetes</taxon>
        <taxon>Hypocreomycetidae</taxon>
        <taxon>Glomerellales</taxon>
        <taxon>Glomerellaceae</taxon>
        <taxon>Colletotrichum</taxon>
        <taxon>Colletotrichum destructivum species complex</taxon>
    </lineage>
</organism>
<dbReference type="InterPro" id="IPR027417">
    <property type="entry name" value="P-loop_NTPase"/>
</dbReference>
<dbReference type="PANTHER" id="PTHR10039:SF15">
    <property type="entry name" value="NACHT DOMAIN-CONTAINING PROTEIN"/>
    <property type="match status" value="1"/>
</dbReference>
<dbReference type="Proteomes" id="UP000310108">
    <property type="component" value="Unassembled WGS sequence"/>
</dbReference>
<evidence type="ECO:0000256" key="1">
    <source>
        <dbReference type="ARBA" id="ARBA00022737"/>
    </source>
</evidence>
<evidence type="ECO:0000259" key="3">
    <source>
        <dbReference type="Pfam" id="PF24883"/>
    </source>
</evidence>
<feature type="coiled-coil region" evidence="2">
    <location>
        <begin position="213"/>
        <end position="264"/>
    </location>
</feature>
<dbReference type="Gene3D" id="3.40.50.300">
    <property type="entry name" value="P-loop containing nucleotide triphosphate hydrolases"/>
    <property type="match status" value="1"/>
</dbReference>
<dbReference type="InterPro" id="IPR056884">
    <property type="entry name" value="NPHP3-like_N"/>
</dbReference>
<reference evidence="4 5" key="1">
    <citation type="journal article" date="2019" name="PLoS ONE">
        <title>Comparative genome analysis indicates high evolutionary potential of pathogenicity genes in Colletotrichum tanaceti.</title>
        <authorList>
            <person name="Lelwala R.V."/>
            <person name="Korhonen P.K."/>
            <person name="Young N.D."/>
            <person name="Scott J.B."/>
            <person name="Ades P.A."/>
            <person name="Gasser R.B."/>
            <person name="Taylor P.W.J."/>
        </authorList>
    </citation>
    <scope>NUCLEOTIDE SEQUENCE [LARGE SCALE GENOMIC DNA]</scope>
    <source>
        <strain evidence="4">BRIP57314</strain>
    </source>
</reference>
<dbReference type="Pfam" id="PF24883">
    <property type="entry name" value="NPHP3_N"/>
    <property type="match status" value="1"/>
</dbReference>
<keyword evidence="1" id="KW-0677">Repeat</keyword>
<dbReference type="PANTHER" id="PTHR10039">
    <property type="entry name" value="AMELOGENIN"/>
    <property type="match status" value="1"/>
</dbReference>
<keyword evidence="5" id="KW-1185">Reference proteome</keyword>
<dbReference type="OrthoDB" id="4833279at2759"/>
<evidence type="ECO:0000256" key="2">
    <source>
        <dbReference type="SAM" id="Coils"/>
    </source>
</evidence>
<protein>
    <recommendedName>
        <fullName evidence="3">Nephrocystin 3-like N-terminal domain-containing protein</fullName>
    </recommendedName>
</protein>
<dbReference type="STRING" id="1306861.A0A4U6XQA6"/>
<feature type="domain" description="Nephrocystin 3-like N-terminal" evidence="3">
    <location>
        <begin position="293"/>
        <end position="476"/>
    </location>
</feature>
<accession>A0A4U6XQA6</accession>
<dbReference type="EMBL" id="PJEX01000032">
    <property type="protein sequence ID" value="TKW57958.1"/>
    <property type="molecule type" value="Genomic_DNA"/>
</dbReference>
<evidence type="ECO:0000313" key="4">
    <source>
        <dbReference type="EMBL" id="TKW57958.1"/>
    </source>
</evidence>
<keyword evidence="2" id="KW-0175">Coiled coil</keyword>
<gene>
    <name evidence="4" type="ORF">CTA1_3025</name>
</gene>
<sequence length="1439" mass="159471">MSTSRSNSSVFRETHDEFLNTLRPKDRDRLAHCGSEADFASFMRELDCVAAKGQSRRSNRALAFVQRLYARLQPYFDALNVIVGTEPCAALSYGAVRIVLQLAAGMPVFFDKVLAILERLIDSFPQYDAIDALFDREPPPRLRRHLEAVYKDLFQILLTLARVLRGSNGQVRSAGVQIVSTLWDPFESKIGGVLSHMNEHRQFIKDELQIIRLQQSQQAEKAAERERESAEKERLAQAKSRKQIEELSCNAEGLAWKLQEERRDVSISRIMKWLAAPTFSAALETSNNTREEGTTGWISESAQFRAWRDTIPVPEENLSKKRHLPPWLLWVHGNPGWGKTVLAASVTEELLSEAIQGARPSDAAEIGYFFFRYDAPGNTTMEAAYRSILTQALHRNLQDLDLMDKFLFARYGPGSTGQASASSAELACLIRICAEHFGHLRVVLDGLDEAADSEGIAARLKALVCTSPISVVCFSRVNVRGLQSMVPSTRTIALDRASTTPGIELYLRNQLEAMRDEGLIAVDDPEPLVGRLVRGADGMFLWAKLMVNFLSSPALTPKARIDTVSNVILPEGLDSMYRRILDLIATSGGPQTDLARRVLVWLTCSTFSESGVDLDQLRAFVSSDPDYREFTDPLFMSTVVAVCGGLLETHEVHESWDRDESTVKFQFVHLSVRTFFSEIQERQEDYYRSLVPTKKAANEEILRRCLREIRANTPTEVPSRAAGAWSGVFGFSLQRHASFAAYSVKNWTAHLQEIMYLGLAQGTSSSSSSSPILNDDTLRDLAGLLGNPLGIGAWIEALYWVQADSSSFLSPLRYSAQTLGGRREGDVMMNSSPELREVAGALLALVAELEAVEREWHQKLLRSPSLLWDDVLTFPSGGILSALRDPNSRLSVTFLEPKPSTDDDLETQPAATCLSTISETSTDGSLIGVLSIWPPRSFARFTACIDPTSAYVDVERYADGWMARYEVFAASSRRPLGRIRLRLGASDMVTLFRQSFRQDVSQREWVQEKKYFETSFPMAIGPACKTFTVLRDVYHVQLGRDNINTDPTTANDADNSASAPASASVRSCSLPLDFLAHNEALWSLGLGALETYSLPTDTQPGASLLIRDWYTYSVSISPDERLLSFADYRRPCLTTVAIFRLHEARGSNDAGDNVISAKLVNYTKGRISPTISCQIFHPRRPLFAFVAESKVWTWFYDQKWSEITSMGTRFDTCCLKKDSPAVSWSLPDHRFHKATCRVSSISFSLCGEFLLATTDRGVEVIKIPFGPGSGTDSASLEEGSRSSRSLILGGVGSLGGGHGDGDSRETQLKVSDTIRPGTQLVAGDPLLARNDLTIEGEGNHLVLTRRSTSSTTPNASVQLLGLPESFDLTNTRVGIQLPDHRGENLRITINKTISHAYRVNGDAKTQFPAVVDRAPRSIEYKDSIVGVLSGKQGRVCHLL</sequence>
<dbReference type="SUPFAM" id="SSF82171">
    <property type="entry name" value="DPP6 N-terminal domain-like"/>
    <property type="match status" value="1"/>
</dbReference>